<keyword evidence="2" id="KW-0813">Transport</keyword>
<evidence type="ECO:0000259" key="8">
    <source>
        <dbReference type="PROSITE" id="PS50850"/>
    </source>
</evidence>
<feature type="transmembrane region" description="Helical" evidence="7">
    <location>
        <begin position="193"/>
        <end position="213"/>
    </location>
</feature>
<feature type="transmembrane region" description="Helical" evidence="7">
    <location>
        <begin position="408"/>
        <end position="428"/>
    </location>
</feature>
<dbReference type="KEGG" id="dez:DKM44_06755"/>
<evidence type="ECO:0000256" key="2">
    <source>
        <dbReference type="ARBA" id="ARBA00022448"/>
    </source>
</evidence>
<dbReference type="RefSeq" id="WP_109826375.1">
    <property type="nucleotide sequence ID" value="NZ_CP029494.1"/>
</dbReference>
<dbReference type="GO" id="GO:0005886">
    <property type="term" value="C:plasma membrane"/>
    <property type="evidence" value="ECO:0007669"/>
    <property type="project" value="UniProtKB-SubCell"/>
</dbReference>
<evidence type="ECO:0000313" key="9">
    <source>
        <dbReference type="EMBL" id="AWN22965.1"/>
    </source>
</evidence>
<evidence type="ECO:0000256" key="4">
    <source>
        <dbReference type="ARBA" id="ARBA00022692"/>
    </source>
</evidence>
<feature type="transmembrane region" description="Helical" evidence="7">
    <location>
        <begin position="247"/>
        <end position="267"/>
    </location>
</feature>
<keyword evidence="10" id="KW-1185">Reference proteome</keyword>
<dbReference type="CDD" id="cd06173">
    <property type="entry name" value="MFS_MefA_like"/>
    <property type="match status" value="1"/>
</dbReference>
<dbReference type="Gene3D" id="1.20.1250.20">
    <property type="entry name" value="MFS general substrate transporter like domains"/>
    <property type="match status" value="1"/>
</dbReference>
<keyword evidence="5 7" id="KW-1133">Transmembrane helix</keyword>
<dbReference type="AlphaFoldDB" id="A0A2Z3JDE2"/>
<evidence type="ECO:0000256" key="3">
    <source>
        <dbReference type="ARBA" id="ARBA00022475"/>
    </source>
</evidence>
<reference evidence="9 10" key="1">
    <citation type="submission" date="2018-05" db="EMBL/GenBank/DDBJ databases">
        <title>Complete Genome Sequence of Deinococcus sp. strain 17bor-2.</title>
        <authorList>
            <person name="Srinivasan S."/>
        </authorList>
    </citation>
    <scope>NUCLEOTIDE SEQUENCE [LARGE SCALE GENOMIC DNA]</scope>
    <source>
        <strain evidence="9 10">17bor-2</strain>
    </source>
</reference>
<evidence type="ECO:0000256" key="6">
    <source>
        <dbReference type="ARBA" id="ARBA00023136"/>
    </source>
</evidence>
<dbReference type="PANTHER" id="PTHR43266:SF2">
    <property type="entry name" value="MAJOR FACILITATOR SUPERFAMILY (MFS) PROFILE DOMAIN-CONTAINING PROTEIN"/>
    <property type="match status" value="1"/>
</dbReference>
<sequence length="456" mass="48550">MTPDPTLGPARGWRTFLLLWASQSLSLLATNVAWFAITIYFTTVVYAAEGQRAQLALMVGVLGLMTALPPVLLAPFAGSLTDRYSRRRIMLSCDALSALIALGITVMVWSGSLNVPLLLGGVVLGRVAAVFHESAFEASYAMLLPRHQLARASGMMQTAYSAGAIVAPALAALVIALPRSVSGGLWGLHDGTGLVMALDTLSFVVAALVLFNLHIPSPQERPEPGQKAAFWSDFRFGWHYVVRRHPLLLLLLILTAVNFATAGVNLYETLLARFSLNADFVQRGLSFESGYAVMTTVTGVGTLLGGLIISSWGGLKRQRIYGLLLPLLIQALAVTLMGLSRSLPLTAAALLVFGVAFPLGSAHSAAIWMSQVPREIQGRVFSVRMVVSRSSIPISMLLFSLLSARFAPGSVVTVLGVGGTLVVLGALLSPQVRRVEDKPYLDALAARHGPLGQGND</sequence>
<protein>
    <submittedName>
        <fullName evidence="9">MFS transporter</fullName>
    </submittedName>
</protein>
<feature type="transmembrane region" description="Helical" evidence="7">
    <location>
        <begin position="89"/>
        <end position="109"/>
    </location>
</feature>
<name>A0A2Z3JDE2_9DEIO</name>
<feature type="transmembrane region" description="Helical" evidence="7">
    <location>
        <begin position="290"/>
        <end position="309"/>
    </location>
</feature>
<feature type="transmembrane region" description="Helical" evidence="7">
    <location>
        <begin position="159"/>
        <end position="181"/>
    </location>
</feature>
<feature type="domain" description="Major facilitator superfamily (MFS) profile" evidence="8">
    <location>
        <begin position="15"/>
        <end position="437"/>
    </location>
</feature>
<accession>A0A2Z3JDE2</accession>
<feature type="transmembrane region" description="Helical" evidence="7">
    <location>
        <begin position="321"/>
        <end position="339"/>
    </location>
</feature>
<dbReference type="Proteomes" id="UP000245368">
    <property type="component" value="Chromosome"/>
</dbReference>
<dbReference type="InterPro" id="IPR011701">
    <property type="entry name" value="MFS"/>
</dbReference>
<keyword evidence="3" id="KW-1003">Cell membrane</keyword>
<dbReference type="InterPro" id="IPR020846">
    <property type="entry name" value="MFS_dom"/>
</dbReference>
<evidence type="ECO:0000256" key="7">
    <source>
        <dbReference type="SAM" id="Phobius"/>
    </source>
</evidence>
<dbReference type="Pfam" id="PF07690">
    <property type="entry name" value="MFS_1"/>
    <property type="match status" value="1"/>
</dbReference>
<feature type="transmembrane region" description="Helical" evidence="7">
    <location>
        <begin position="16"/>
        <end position="41"/>
    </location>
</feature>
<dbReference type="InterPro" id="IPR036259">
    <property type="entry name" value="MFS_trans_sf"/>
</dbReference>
<dbReference type="SUPFAM" id="SSF103473">
    <property type="entry name" value="MFS general substrate transporter"/>
    <property type="match status" value="1"/>
</dbReference>
<feature type="transmembrane region" description="Helical" evidence="7">
    <location>
        <begin position="381"/>
        <end position="402"/>
    </location>
</feature>
<organism evidence="9 10">
    <name type="scientific">Deinococcus irradiatisoli</name>
    <dbReference type="NCBI Taxonomy" id="2202254"/>
    <lineage>
        <taxon>Bacteria</taxon>
        <taxon>Thermotogati</taxon>
        <taxon>Deinococcota</taxon>
        <taxon>Deinococci</taxon>
        <taxon>Deinococcales</taxon>
        <taxon>Deinococcaceae</taxon>
        <taxon>Deinococcus</taxon>
    </lineage>
</organism>
<dbReference type="GO" id="GO:0022857">
    <property type="term" value="F:transmembrane transporter activity"/>
    <property type="evidence" value="ECO:0007669"/>
    <property type="project" value="InterPro"/>
</dbReference>
<keyword evidence="6 7" id="KW-0472">Membrane</keyword>
<evidence type="ECO:0000313" key="10">
    <source>
        <dbReference type="Proteomes" id="UP000245368"/>
    </source>
</evidence>
<feature type="transmembrane region" description="Helical" evidence="7">
    <location>
        <begin position="345"/>
        <end position="369"/>
    </location>
</feature>
<proteinExistence type="predicted"/>
<dbReference type="OrthoDB" id="9775268at2"/>
<keyword evidence="4 7" id="KW-0812">Transmembrane</keyword>
<gene>
    <name evidence="9" type="ORF">DKM44_06755</name>
</gene>
<dbReference type="PROSITE" id="PS50850">
    <property type="entry name" value="MFS"/>
    <property type="match status" value="1"/>
</dbReference>
<evidence type="ECO:0000256" key="5">
    <source>
        <dbReference type="ARBA" id="ARBA00022989"/>
    </source>
</evidence>
<comment type="subcellular location">
    <subcellularLocation>
        <location evidence="1">Cell membrane</location>
        <topology evidence="1">Multi-pass membrane protein</topology>
    </subcellularLocation>
</comment>
<dbReference type="PANTHER" id="PTHR43266">
    <property type="entry name" value="MACROLIDE-EFFLUX PROTEIN"/>
    <property type="match status" value="1"/>
</dbReference>
<evidence type="ECO:0000256" key="1">
    <source>
        <dbReference type="ARBA" id="ARBA00004651"/>
    </source>
</evidence>
<dbReference type="EMBL" id="CP029494">
    <property type="protein sequence ID" value="AWN22965.1"/>
    <property type="molecule type" value="Genomic_DNA"/>
</dbReference>
<feature type="transmembrane region" description="Helical" evidence="7">
    <location>
        <begin position="53"/>
        <end position="77"/>
    </location>
</feature>